<evidence type="ECO:0000313" key="3">
    <source>
        <dbReference type="Proteomes" id="UP000569202"/>
    </source>
</evidence>
<dbReference type="RefSeq" id="WP_171540704.1">
    <property type="nucleotide sequence ID" value="NZ_JABERL010000029.1"/>
</dbReference>
<dbReference type="AlphaFoldDB" id="A0A7Y2WBF5"/>
<feature type="transmembrane region" description="Helical" evidence="1">
    <location>
        <begin position="12"/>
        <end position="32"/>
    </location>
</feature>
<accession>A0A7Y2WBF5</accession>
<protein>
    <submittedName>
        <fullName evidence="2">Uncharacterized protein</fullName>
    </submittedName>
</protein>
<organism evidence="2 3">
    <name type="scientific">Acinetobacter terrae</name>
    <dbReference type="NCBI Taxonomy" id="2731247"/>
    <lineage>
        <taxon>Bacteria</taxon>
        <taxon>Pseudomonadati</taxon>
        <taxon>Pseudomonadota</taxon>
        <taxon>Gammaproteobacteria</taxon>
        <taxon>Moraxellales</taxon>
        <taxon>Moraxellaceae</taxon>
        <taxon>Acinetobacter</taxon>
        <taxon>Acinetobacter Taxon 24</taxon>
    </lineage>
</organism>
<name>A0A7Y2WBF5_9GAMM</name>
<keyword evidence="1" id="KW-0812">Transmembrane</keyword>
<sequence length="62" mass="6246">MSLAMGAGTGSALLGVCQLDWAFLVSICVALGGTIVPLPISLGILIPAVVALGIWLLGRKNI</sequence>
<evidence type="ECO:0000313" key="2">
    <source>
        <dbReference type="EMBL" id="NNH78275.1"/>
    </source>
</evidence>
<evidence type="ECO:0000256" key="1">
    <source>
        <dbReference type="SAM" id="Phobius"/>
    </source>
</evidence>
<proteinExistence type="predicted"/>
<reference evidence="2 3" key="1">
    <citation type="submission" date="2020-04" db="EMBL/GenBank/DDBJ databases">
        <title>Acinetobacter Taxon 24.</title>
        <authorList>
            <person name="Nemec A."/>
            <person name="Radolfova-Krizova L."/>
            <person name="Higgins P.G."/>
            <person name="Spanelova P."/>
        </authorList>
    </citation>
    <scope>NUCLEOTIDE SEQUENCE [LARGE SCALE GENOMIC DNA]</scope>
    <source>
        <strain evidence="2 3">ANC 5380</strain>
    </source>
</reference>
<dbReference type="Proteomes" id="UP000569202">
    <property type="component" value="Unassembled WGS sequence"/>
</dbReference>
<feature type="transmembrane region" description="Helical" evidence="1">
    <location>
        <begin position="38"/>
        <end position="58"/>
    </location>
</feature>
<keyword evidence="1" id="KW-0472">Membrane</keyword>
<comment type="caution">
    <text evidence="2">The sequence shown here is derived from an EMBL/GenBank/DDBJ whole genome shotgun (WGS) entry which is preliminary data.</text>
</comment>
<keyword evidence="1" id="KW-1133">Transmembrane helix</keyword>
<dbReference type="EMBL" id="JABERL010000029">
    <property type="protein sequence ID" value="NNH78275.1"/>
    <property type="molecule type" value="Genomic_DNA"/>
</dbReference>
<gene>
    <name evidence="2" type="ORF">HLH17_11460</name>
</gene>